<sequence length="92" mass="10190">MIVRTQSHPIYEIKVTLTTSKHGQVYSKYNQIARISVLGACHEAKYVVQLSSNSVMANNTGDWPISGVINKKAHLKCNHDMGLKLDGSTHQP</sequence>
<comment type="caution">
    <text evidence="1">The sequence shown here is derived from an EMBL/GenBank/DDBJ whole genome shotgun (WGS) entry which is preliminary data.</text>
</comment>
<dbReference type="AlphaFoldDB" id="A0AAN4YTL0"/>
<proteinExistence type="predicted"/>
<accession>A0AAN4YTL0</accession>
<dbReference type="EMBL" id="BSYA01000226">
    <property type="protein sequence ID" value="GMG37118.1"/>
    <property type="molecule type" value="Genomic_DNA"/>
</dbReference>
<name>A0AAN4YTL0_ASPOZ</name>
<organism evidence="1 2">
    <name type="scientific">Aspergillus oryzae</name>
    <name type="common">Yellow koji mold</name>
    <dbReference type="NCBI Taxonomy" id="5062"/>
    <lineage>
        <taxon>Eukaryota</taxon>
        <taxon>Fungi</taxon>
        <taxon>Dikarya</taxon>
        <taxon>Ascomycota</taxon>
        <taxon>Pezizomycotina</taxon>
        <taxon>Eurotiomycetes</taxon>
        <taxon>Eurotiomycetidae</taxon>
        <taxon>Eurotiales</taxon>
        <taxon>Aspergillaceae</taxon>
        <taxon>Aspergillus</taxon>
        <taxon>Aspergillus subgen. Circumdati</taxon>
    </lineage>
</organism>
<reference evidence="1" key="1">
    <citation type="submission" date="2023-04" db="EMBL/GenBank/DDBJ databases">
        <title>Aspergillus oryzae NBRC 4228.</title>
        <authorList>
            <person name="Ichikawa N."/>
            <person name="Sato H."/>
            <person name="Tonouchi N."/>
        </authorList>
    </citation>
    <scope>NUCLEOTIDE SEQUENCE</scope>
    <source>
        <strain evidence="1">NBRC 4228</strain>
    </source>
</reference>
<gene>
    <name evidence="1" type="ORF">Aory04_001204100</name>
</gene>
<protein>
    <submittedName>
        <fullName evidence="1">Unnamed protein product</fullName>
    </submittedName>
</protein>
<dbReference type="Proteomes" id="UP001165205">
    <property type="component" value="Unassembled WGS sequence"/>
</dbReference>
<evidence type="ECO:0000313" key="1">
    <source>
        <dbReference type="EMBL" id="GMG37118.1"/>
    </source>
</evidence>
<evidence type="ECO:0000313" key="2">
    <source>
        <dbReference type="Proteomes" id="UP001165205"/>
    </source>
</evidence>